<comment type="caution">
    <text evidence="1">The sequence shown here is derived from an EMBL/GenBank/DDBJ whole genome shotgun (WGS) entry which is preliminary data.</text>
</comment>
<gene>
    <name evidence="1" type="ORF">D6C00_02315</name>
</gene>
<organism evidence="1 2">
    <name type="scientific">Thiohalobacter thiocyanaticus</name>
    <dbReference type="NCBI Taxonomy" id="585455"/>
    <lineage>
        <taxon>Bacteria</taxon>
        <taxon>Pseudomonadati</taxon>
        <taxon>Pseudomonadota</taxon>
        <taxon>Gammaproteobacteria</taxon>
        <taxon>Thiohalobacterales</taxon>
        <taxon>Thiohalobacteraceae</taxon>
        <taxon>Thiohalobacter</taxon>
    </lineage>
</organism>
<evidence type="ECO:0000313" key="1">
    <source>
        <dbReference type="EMBL" id="RRQ20915.1"/>
    </source>
</evidence>
<keyword evidence="2" id="KW-1185">Reference proteome</keyword>
<protein>
    <submittedName>
        <fullName evidence="1">Uncharacterized protein</fullName>
    </submittedName>
</protein>
<dbReference type="AlphaFoldDB" id="A0A426QGN6"/>
<reference evidence="1 2" key="1">
    <citation type="journal article" date="2010" name="Int. J. Syst. Evol. Microbiol.">
        <title>Thiohalobacter thiocyanaticus gen. nov., sp. nov., a moderately halophilic, sulfur-oxidizing gammaproteobacterium from hypersaline lakes, that utilizes thiocyanate.</title>
        <authorList>
            <person name="Sorokin D.Y."/>
            <person name="Kovaleva O.L."/>
            <person name="Tourova T.P."/>
            <person name="Muyzer G."/>
        </authorList>
    </citation>
    <scope>NUCLEOTIDE SEQUENCE [LARGE SCALE GENOMIC DNA]</scope>
    <source>
        <strain evidence="1 2">Hrh1</strain>
    </source>
</reference>
<proteinExistence type="predicted"/>
<evidence type="ECO:0000313" key="2">
    <source>
        <dbReference type="Proteomes" id="UP000287798"/>
    </source>
</evidence>
<dbReference type="Proteomes" id="UP000287798">
    <property type="component" value="Unassembled WGS sequence"/>
</dbReference>
<sequence>MLLIFAWFHTANHYWHTIINVTVFPDYRLYFDIEYRCVDLKFHRVFTTIPACCRIYQANQCGTRTSLDKVWITQQKPFQYGFIQFYFKLGFM</sequence>
<accession>A0A426QGN6</accession>
<name>A0A426QGN6_9GAMM</name>
<dbReference type="EMBL" id="QZMU01000001">
    <property type="protein sequence ID" value="RRQ20915.1"/>
    <property type="molecule type" value="Genomic_DNA"/>
</dbReference>